<evidence type="ECO:0008006" key="4">
    <source>
        <dbReference type="Google" id="ProtNLM"/>
    </source>
</evidence>
<proteinExistence type="predicted"/>
<feature type="region of interest" description="Disordered" evidence="1">
    <location>
        <begin position="85"/>
        <end position="106"/>
    </location>
</feature>
<accession>A0A0V0XDJ9</accession>
<comment type="caution">
    <text evidence="2">The sequence shown here is derived from an EMBL/GenBank/DDBJ whole genome shotgun (WGS) entry which is preliminary data.</text>
</comment>
<evidence type="ECO:0000313" key="2">
    <source>
        <dbReference type="EMBL" id="KRX85893.1"/>
    </source>
</evidence>
<reference evidence="2 3" key="1">
    <citation type="submission" date="2015-01" db="EMBL/GenBank/DDBJ databases">
        <title>Evolution of Trichinella species and genotypes.</title>
        <authorList>
            <person name="Korhonen P.K."/>
            <person name="Edoardo P."/>
            <person name="Giuseppe L.R."/>
            <person name="Gasser R.B."/>
        </authorList>
    </citation>
    <scope>NUCLEOTIDE SEQUENCE [LARGE SCALE GENOMIC DNA]</scope>
    <source>
        <strain evidence="2">ISS141</strain>
    </source>
</reference>
<organism evidence="2 3">
    <name type="scientific">Trichinella pseudospiralis</name>
    <name type="common">Parasitic roundworm</name>
    <dbReference type="NCBI Taxonomy" id="6337"/>
    <lineage>
        <taxon>Eukaryota</taxon>
        <taxon>Metazoa</taxon>
        <taxon>Ecdysozoa</taxon>
        <taxon>Nematoda</taxon>
        <taxon>Enoplea</taxon>
        <taxon>Dorylaimia</taxon>
        <taxon>Trichinellida</taxon>
        <taxon>Trichinellidae</taxon>
        <taxon>Trichinella</taxon>
    </lineage>
</organism>
<feature type="region of interest" description="Disordered" evidence="1">
    <location>
        <begin position="23"/>
        <end position="43"/>
    </location>
</feature>
<sequence>MSKRAPVSYTHLDVYKRQGVSRSPVLAPTAGRNHVVRPTLGGRVGPERRWRRVEFRLGAVESSDRPKSSTKVKALAIPRVFGKVQPVPDEHTDGALAETDSERRQRQGASLVIDVLIGIDYYYEFMTGRVRRTTGG</sequence>
<gene>
    <name evidence="2" type="ORF">T4E_4133</name>
</gene>
<dbReference type="Proteomes" id="UP000054815">
    <property type="component" value="Unassembled WGS sequence"/>
</dbReference>
<evidence type="ECO:0000313" key="3">
    <source>
        <dbReference type="Proteomes" id="UP000054815"/>
    </source>
</evidence>
<dbReference type="AlphaFoldDB" id="A0A0V0XDJ9"/>
<protein>
    <recommendedName>
        <fullName evidence="4">Peptidase aspartic putative domain-containing protein</fullName>
    </recommendedName>
</protein>
<evidence type="ECO:0000256" key="1">
    <source>
        <dbReference type="SAM" id="MobiDB-lite"/>
    </source>
</evidence>
<dbReference type="EMBL" id="JYDU01000602">
    <property type="protein sequence ID" value="KRX85893.1"/>
    <property type="molecule type" value="Genomic_DNA"/>
</dbReference>
<name>A0A0V0XDJ9_TRIPS</name>